<keyword evidence="4" id="KW-1185">Reference proteome</keyword>
<dbReference type="InterPro" id="IPR018764">
    <property type="entry name" value="RskA_C"/>
</dbReference>
<dbReference type="RefSeq" id="WP_367724232.1">
    <property type="nucleotide sequence ID" value="NZ_JBFOCI010000004.1"/>
</dbReference>
<protein>
    <submittedName>
        <fullName evidence="3">Anti-sigma factor</fullName>
    </submittedName>
</protein>
<dbReference type="PANTHER" id="PTHR37461:SF1">
    <property type="entry name" value="ANTI-SIGMA-K FACTOR RSKA"/>
    <property type="match status" value="1"/>
</dbReference>
<feature type="domain" description="Anti-sigma K factor RskA C-terminal" evidence="2">
    <location>
        <begin position="108"/>
        <end position="234"/>
    </location>
</feature>
<evidence type="ECO:0000259" key="2">
    <source>
        <dbReference type="Pfam" id="PF10099"/>
    </source>
</evidence>
<proteinExistence type="predicted"/>
<reference evidence="3 4" key="1">
    <citation type="submission" date="2024-06" db="EMBL/GenBank/DDBJ databases">
        <authorList>
            <person name="Tuo L."/>
        </authorList>
    </citation>
    <scope>NUCLEOTIDE SEQUENCE [LARGE SCALE GENOMIC DNA]</scope>
    <source>
        <strain evidence="3 4">ZMM04-5</strain>
    </source>
</reference>
<feature type="transmembrane region" description="Helical" evidence="1">
    <location>
        <begin position="101"/>
        <end position="120"/>
    </location>
</feature>
<accession>A0ABV3R1F2</accession>
<keyword evidence="1" id="KW-0472">Membrane</keyword>
<dbReference type="PANTHER" id="PTHR37461">
    <property type="entry name" value="ANTI-SIGMA-K FACTOR RSKA"/>
    <property type="match status" value="1"/>
</dbReference>
<organism evidence="3 4">
    <name type="scientific">Mesorhizobium marinum</name>
    <dbReference type="NCBI Taxonomy" id="3228790"/>
    <lineage>
        <taxon>Bacteria</taxon>
        <taxon>Pseudomonadati</taxon>
        <taxon>Pseudomonadota</taxon>
        <taxon>Alphaproteobacteria</taxon>
        <taxon>Hyphomicrobiales</taxon>
        <taxon>Phyllobacteriaceae</taxon>
        <taxon>Mesorhizobium</taxon>
    </lineage>
</organism>
<dbReference type="InterPro" id="IPR051474">
    <property type="entry name" value="Anti-sigma-K/W_factor"/>
</dbReference>
<dbReference type="Proteomes" id="UP001556196">
    <property type="component" value="Unassembled WGS sequence"/>
</dbReference>
<keyword evidence="1" id="KW-1133">Transmembrane helix</keyword>
<gene>
    <name evidence="3" type="ORF">ABUE31_13850</name>
</gene>
<keyword evidence="1" id="KW-0812">Transmembrane</keyword>
<name>A0ABV3R1F2_9HYPH</name>
<evidence type="ECO:0000313" key="3">
    <source>
        <dbReference type="EMBL" id="MEW9807071.1"/>
    </source>
</evidence>
<dbReference type="EMBL" id="JBFOCI010000004">
    <property type="protein sequence ID" value="MEW9807071.1"/>
    <property type="molecule type" value="Genomic_DNA"/>
</dbReference>
<evidence type="ECO:0000256" key="1">
    <source>
        <dbReference type="SAM" id="Phobius"/>
    </source>
</evidence>
<comment type="caution">
    <text evidence="3">The sequence shown here is derived from an EMBL/GenBank/DDBJ whole genome shotgun (WGS) entry which is preliminary data.</text>
</comment>
<sequence>MSLVDDIGPDAGGDDIVAAEYVLGVLPTQERATAARRIDADRGFAAMVDRWEVHFAPLAAGYAAVEAPASVKAAVDRRLFVDGSRRVAPDGGRPGLLSSLALWRGIAVAALAALALYVVLPLLAPRPAIQPPATLVASLAADGSDVRYLAVIEEPGDGIGLSHVSGLPPEGRAFELWVIAGEQPPVSLGVIPTGPAVRMVVGTDIREKIAAGAVFAISLEPPGGSPTGQPTGAVVAAGDLRKI</sequence>
<evidence type="ECO:0000313" key="4">
    <source>
        <dbReference type="Proteomes" id="UP001556196"/>
    </source>
</evidence>
<dbReference type="Pfam" id="PF10099">
    <property type="entry name" value="RskA_C"/>
    <property type="match status" value="1"/>
</dbReference>